<dbReference type="HAMAP" id="MF_01445">
    <property type="entry name" value="TsaD"/>
    <property type="match status" value="1"/>
</dbReference>
<feature type="binding site" evidence="6">
    <location>
        <begin position="143"/>
        <end position="147"/>
    </location>
    <ligand>
        <name>substrate</name>
    </ligand>
</feature>
<feature type="binding site" evidence="6">
    <location>
        <position position="176"/>
    </location>
    <ligand>
        <name>substrate</name>
    </ligand>
</feature>
<dbReference type="Gene3D" id="3.30.420.40">
    <property type="match status" value="2"/>
</dbReference>
<proteinExistence type="inferred from homology"/>
<evidence type="ECO:0000256" key="5">
    <source>
        <dbReference type="ARBA" id="ARBA00048117"/>
    </source>
</evidence>
<evidence type="ECO:0000256" key="2">
    <source>
        <dbReference type="ARBA" id="ARBA00022694"/>
    </source>
</evidence>
<dbReference type="PANTHER" id="PTHR11735">
    <property type="entry name" value="TRNA N6-ADENOSINE THREONYLCARBAMOYLTRANSFERASE"/>
    <property type="match status" value="1"/>
</dbReference>
<dbReference type="InterPro" id="IPR017861">
    <property type="entry name" value="KAE1/TsaD"/>
</dbReference>
<organism evidence="8 9">
    <name type="scientific">Candidatus Woesebacteria bacterium RIFCSPLOWO2_01_FULL_39_14</name>
    <dbReference type="NCBI Taxonomy" id="1802518"/>
    <lineage>
        <taxon>Bacteria</taxon>
        <taxon>Candidatus Woeseibacteriota</taxon>
    </lineage>
</organism>
<comment type="catalytic activity">
    <reaction evidence="5 6">
        <text>L-threonylcarbamoyladenylate + adenosine(37) in tRNA = N(6)-L-threonylcarbamoyladenosine(37) in tRNA + AMP + H(+)</text>
        <dbReference type="Rhea" id="RHEA:37059"/>
        <dbReference type="Rhea" id="RHEA-COMP:10162"/>
        <dbReference type="Rhea" id="RHEA-COMP:10163"/>
        <dbReference type="ChEBI" id="CHEBI:15378"/>
        <dbReference type="ChEBI" id="CHEBI:73682"/>
        <dbReference type="ChEBI" id="CHEBI:74411"/>
        <dbReference type="ChEBI" id="CHEBI:74418"/>
        <dbReference type="ChEBI" id="CHEBI:456215"/>
        <dbReference type="EC" id="2.3.1.234"/>
    </reaction>
</comment>
<evidence type="ECO:0000256" key="1">
    <source>
        <dbReference type="ARBA" id="ARBA00022679"/>
    </source>
</evidence>
<dbReference type="PRINTS" id="PR00789">
    <property type="entry name" value="OSIALOPTASE"/>
</dbReference>
<evidence type="ECO:0000256" key="3">
    <source>
        <dbReference type="ARBA" id="ARBA00022723"/>
    </source>
</evidence>
<feature type="domain" description="Gcp-like" evidence="7">
    <location>
        <begin position="23"/>
        <end position="318"/>
    </location>
</feature>
<dbReference type="AlphaFoldDB" id="A0A1F8BGR8"/>
<protein>
    <recommendedName>
        <fullName evidence="6">tRNA N6-adenosine threonylcarbamoyltransferase</fullName>
        <ecNumber evidence="6">2.3.1.234</ecNumber>
    </recommendedName>
    <alternativeName>
        <fullName evidence="6">N6-L-threonylcarbamoyladenine synthase</fullName>
        <shortName evidence="6">t(6)A synthase</shortName>
    </alternativeName>
    <alternativeName>
        <fullName evidence="6">t(6)A37 threonylcarbamoyladenosine biosynthesis protein TsaD</fullName>
    </alternativeName>
    <alternativeName>
        <fullName evidence="6">tRNA threonylcarbamoyladenosine biosynthesis protein TsaD</fullName>
    </alternativeName>
</protein>
<dbReference type="PANTHER" id="PTHR11735:SF6">
    <property type="entry name" value="TRNA N6-ADENOSINE THREONYLCARBAMOYLTRANSFERASE, MITOCHONDRIAL"/>
    <property type="match status" value="1"/>
</dbReference>
<keyword evidence="3 6" id="KW-0479">Metal-binding</keyword>
<keyword evidence="6" id="KW-0408">Iron</keyword>
<dbReference type="InterPro" id="IPR000905">
    <property type="entry name" value="Gcp-like_dom"/>
</dbReference>
<evidence type="ECO:0000313" key="8">
    <source>
        <dbReference type="EMBL" id="OGM63267.1"/>
    </source>
</evidence>
<dbReference type="SUPFAM" id="SSF53067">
    <property type="entry name" value="Actin-like ATPase domain"/>
    <property type="match status" value="2"/>
</dbReference>
<dbReference type="NCBIfam" id="TIGR03723">
    <property type="entry name" value="T6A_TsaD_YgjD"/>
    <property type="match status" value="1"/>
</dbReference>
<dbReference type="EC" id="2.3.1.234" evidence="6"/>
<comment type="subcellular location">
    <subcellularLocation>
        <location evidence="6">Cytoplasm</location>
    </subcellularLocation>
</comment>
<evidence type="ECO:0000313" key="9">
    <source>
        <dbReference type="Proteomes" id="UP000177060"/>
    </source>
</evidence>
<comment type="function">
    <text evidence="6">Required for the formation of a threonylcarbamoyl group on adenosine at position 37 (t(6)A37) in tRNAs that read codons beginning with adenine. Is involved in the transfer of the threonylcarbamoyl moiety of threonylcarbamoyl-AMP (TC-AMP) to the N6 group of A37, together with TsaE and TsaB. TsaD likely plays a direct catalytic role in this reaction.</text>
</comment>
<reference evidence="8 9" key="1">
    <citation type="journal article" date="2016" name="Nat. Commun.">
        <title>Thousands of microbial genomes shed light on interconnected biogeochemical processes in an aquifer system.</title>
        <authorList>
            <person name="Anantharaman K."/>
            <person name="Brown C.T."/>
            <person name="Hug L.A."/>
            <person name="Sharon I."/>
            <person name="Castelle C.J."/>
            <person name="Probst A.J."/>
            <person name="Thomas B.C."/>
            <person name="Singh A."/>
            <person name="Wilkins M.J."/>
            <person name="Karaoz U."/>
            <person name="Brodie E.L."/>
            <person name="Williams K.H."/>
            <person name="Hubbard S.S."/>
            <person name="Banfield J.F."/>
        </authorList>
    </citation>
    <scope>NUCLEOTIDE SEQUENCE [LARGE SCALE GENOMIC DNA]</scope>
</reference>
<comment type="cofactor">
    <cofactor evidence="6">
        <name>Fe(2+)</name>
        <dbReference type="ChEBI" id="CHEBI:29033"/>
    </cofactor>
    <text evidence="6">Binds 1 Fe(2+) ion per subunit.</text>
</comment>
<feature type="binding site" evidence="6">
    <location>
        <position position="107"/>
    </location>
    <ligand>
        <name>Fe cation</name>
        <dbReference type="ChEBI" id="CHEBI:24875"/>
    </ligand>
</feature>
<feature type="binding site" evidence="6">
    <location>
        <position position="103"/>
    </location>
    <ligand>
        <name>Fe cation</name>
        <dbReference type="ChEBI" id="CHEBI:24875"/>
    </ligand>
</feature>
<gene>
    <name evidence="6" type="primary">tsaD</name>
    <name evidence="8" type="ORF">A3A52_03005</name>
</gene>
<dbReference type="GO" id="GO:0002949">
    <property type="term" value="P:tRNA threonylcarbamoyladenosine modification"/>
    <property type="evidence" value="ECO:0007669"/>
    <property type="project" value="UniProtKB-UniRule"/>
</dbReference>
<dbReference type="InterPro" id="IPR043129">
    <property type="entry name" value="ATPase_NBD"/>
</dbReference>
<dbReference type="GO" id="GO:0005506">
    <property type="term" value="F:iron ion binding"/>
    <property type="evidence" value="ECO:0007669"/>
    <property type="project" value="UniProtKB-UniRule"/>
</dbReference>
<dbReference type="Proteomes" id="UP000177060">
    <property type="component" value="Unassembled WGS sequence"/>
</dbReference>
<comment type="similarity">
    <text evidence="6">Belongs to the KAE1 / TsaD family.</text>
</comment>
<dbReference type="GO" id="GO:0005737">
    <property type="term" value="C:cytoplasm"/>
    <property type="evidence" value="ECO:0007669"/>
    <property type="project" value="UniProtKB-SubCell"/>
</dbReference>
<dbReference type="InterPro" id="IPR022450">
    <property type="entry name" value="TsaD"/>
</dbReference>
<feature type="binding site" evidence="6">
    <location>
        <position position="312"/>
    </location>
    <ligand>
        <name>Fe cation</name>
        <dbReference type="ChEBI" id="CHEBI:24875"/>
    </ligand>
</feature>
<keyword evidence="4 6" id="KW-0012">Acyltransferase</keyword>
<keyword evidence="1 6" id="KW-0808">Transferase</keyword>
<feature type="binding site" evidence="6">
    <location>
        <position position="189"/>
    </location>
    <ligand>
        <name>substrate</name>
    </ligand>
</feature>
<evidence type="ECO:0000259" key="7">
    <source>
        <dbReference type="Pfam" id="PF00814"/>
    </source>
</evidence>
<feature type="binding site" evidence="6">
    <location>
        <position position="193"/>
    </location>
    <ligand>
        <name>substrate</name>
    </ligand>
</feature>
<sequence>MKILSIDTSCDETAAAVVEGTRVLSNVIWSQASMHAKFGGIYPSLAKRAHEERIDWVINKALVGIDAVAVTLGPGLAIALEVGIKAAKKLAKEYKKPLIAVNHVEGHVLSVLAEPKNLKTEKLKNKKLITSHQSLIFPVLSLIASGGTTQLILVEEIGKYKIIAQTSDDALGEALDKAARMLGLGYPGGAVLEKISKDGDPNFYPLPIPMIGQEDKLKFSYSGLKTAFYKLVEKEKPLTKEKIQNLAASYQNVAFQHVERMIKKVVEIYPVNEFWFGGGVSANIELRRRIRSICRKGGIALYLPYSKKLCTDNAAMIGVAAYFKFGRKRFLNPNDLDKVERVPRAKVDKRFPWE</sequence>
<comment type="caution">
    <text evidence="8">The sequence shown here is derived from an EMBL/GenBank/DDBJ whole genome shotgun (WGS) entry which is preliminary data.</text>
</comment>
<accession>A0A1F8BGR8</accession>
<dbReference type="Pfam" id="PF00814">
    <property type="entry name" value="TsaD"/>
    <property type="match status" value="1"/>
</dbReference>
<keyword evidence="6" id="KW-0963">Cytoplasm</keyword>
<dbReference type="GO" id="GO:0061711">
    <property type="term" value="F:tRNA N(6)-L-threonylcarbamoyladenine synthase activity"/>
    <property type="evidence" value="ECO:0007669"/>
    <property type="project" value="UniProtKB-EC"/>
</dbReference>
<name>A0A1F8BGR8_9BACT</name>
<feature type="binding site" evidence="6">
    <location>
        <position position="283"/>
    </location>
    <ligand>
        <name>substrate</name>
    </ligand>
</feature>
<keyword evidence="2 6" id="KW-0819">tRNA processing</keyword>
<dbReference type="NCBIfam" id="TIGR00329">
    <property type="entry name" value="gcp_kae1"/>
    <property type="match status" value="1"/>
</dbReference>
<dbReference type="EMBL" id="MGHE01000024">
    <property type="protein sequence ID" value="OGM63267.1"/>
    <property type="molecule type" value="Genomic_DNA"/>
</dbReference>
<evidence type="ECO:0000256" key="6">
    <source>
        <dbReference type="HAMAP-Rule" id="MF_01445"/>
    </source>
</evidence>
<evidence type="ECO:0000256" key="4">
    <source>
        <dbReference type="ARBA" id="ARBA00023315"/>
    </source>
</evidence>